<accession>A0ABN8MWZ3</accession>
<keyword evidence="3 8" id="KW-0813">Transport</keyword>
<feature type="domain" description="Ammonium transporter AmtB-like" evidence="10">
    <location>
        <begin position="41"/>
        <end position="442"/>
    </location>
</feature>
<dbReference type="Pfam" id="PF00909">
    <property type="entry name" value="Ammonium_transp"/>
    <property type="match status" value="1"/>
</dbReference>
<dbReference type="SUPFAM" id="SSF111352">
    <property type="entry name" value="Ammonium transporter"/>
    <property type="match status" value="1"/>
</dbReference>
<feature type="transmembrane region" description="Helical" evidence="8">
    <location>
        <begin position="352"/>
        <end position="370"/>
    </location>
</feature>
<feature type="transmembrane region" description="Helical" evidence="8">
    <location>
        <begin position="323"/>
        <end position="340"/>
    </location>
</feature>
<dbReference type="Proteomes" id="UP001159405">
    <property type="component" value="Unassembled WGS sequence"/>
</dbReference>
<protein>
    <recommendedName>
        <fullName evidence="8">Ammonium transporter</fullName>
    </recommendedName>
</protein>
<comment type="similarity">
    <text evidence="2 8">Belongs to the ammonia transporter channel (TC 1.A.11.2) family.</text>
</comment>
<dbReference type="NCBIfam" id="TIGR00836">
    <property type="entry name" value="amt"/>
    <property type="match status" value="1"/>
</dbReference>
<feature type="transmembrane region" description="Helical" evidence="8">
    <location>
        <begin position="154"/>
        <end position="172"/>
    </location>
</feature>
<evidence type="ECO:0000256" key="5">
    <source>
        <dbReference type="ARBA" id="ARBA00022989"/>
    </source>
</evidence>
<evidence type="ECO:0000259" key="10">
    <source>
        <dbReference type="Pfam" id="PF00909"/>
    </source>
</evidence>
<keyword evidence="6 8" id="KW-0472">Membrane</keyword>
<feature type="transmembrane region" description="Helical" evidence="8">
    <location>
        <begin position="229"/>
        <end position="247"/>
    </location>
</feature>
<keyword evidence="4 8" id="KW-0812">Transmembrane</keyword>
<evidence type="ECO:0000313" key="12">
    <source>
        <dbReference type="Proteomes" id="UP001159405"/>
    </source>
</evidence>
<comment type="caution">
    <text evidence="11">The sequence shown here is derived from an EMBL/GenBank/DDBJ whole genome shotgun (WGS) entry which is preliminary data.</text>
</comment>
<feature type="compositionally biased region" description="Polar residues" evidence="9">
    <location>
        <begin position="1"/>
        <end position="18"/>
    </location>
</feature>
<keyword evidence="12" id="KW-1185">Reference proteome</keyword>
<dbReference type="EMBL" id="CALNXK010000006">
    <property type="protein sequence ID" value="CAH3037884.1"/>
    <property type="molecule type" value="Genomic_DNA"/>
</dbReference>
<reference evidence="11 12" key="1">
    <citation type="submission" date="2022-05" db="EMBL/GenBank/DDBJ databases">
        <authorList>
            <consortium name="Genoscope - CEA"/>
            <person name="William W."/>
        </authorList>
    </citation>
    <scope>NUCLEOTIDE SEQUENCE [LARGE SCALE GENOMIC DNA]</scope>
</reference>
<sequence>MMEAPTNFSVNPTFSTTMNDEESVSGSSSSRVSMNGAGDAVWILTSAFIIFTMISGFGLVESGMVSRKNEANIMVKNAVDVIFGGLGFWMFGFAFTFGNDRGVNAFSGFGNFFTDAEETRMGEVFALYCFQASFATTATTIVSGAVAERMNLKAYIIFAFTNTLTYCFPAHWVWGEKGWLKEMGVIDMGGASPVHLVGGVAGLVATMMLKPRVGRFKNDPGGKSLRHNMGCPTNVLLGMFMLWWGWLGFNCGSTFGVSGGKWKLASRSAVCTINASCGGGMFATFYSYFKCNRLDIPFFMAGILGSLVSITAICGVVRPGGSLAIGFIGSAIAIFGWQVLNKFHIDDPVGAVSTHAGGSIWGMIAVGLFVEKDSLQTPFSSTYGAFKGGHVRILGVQLLACVAITAWTLVTVTIQLVIIDKSVGLRLSLKEEILGADVCEHGIDQSQINAECHLKPVPALQNKVVPGQTGERQESAEIGFNDNNASQINDTELVDYQESYDEIASDGVLQRNADIPGIMQSTQDGCKPDDNGDISTDSSRTRWRRALESTTEINTFHSMGSEEQRKARSSFSPFRRKTPVIITLTPANDDRAYRLSVGDLKNFRKQ</sequence>
<keyword evidence="7 8" id="KW-0924">Ammonia transport</keyword>
<evidence type="ECO:0000256" key="9">
    <source>
        <dbReference type="SAM" id="MobiDB-lite"/>
    </source>
</evidence>
<feature type="transmembrane region" description="Helical" evidence="8">
    <location>
        <begin position="81"/>
        <end position="98"/>
    </location>
</feature>
<evidence type="ECO:0000256" key="6">
    <source>
        <dbReference type="ARBA" id="ARBA00023136"/>
    </source>
</evidence>
<comment type="subcellular location">
    <subcellularLocation>
        <location evidence="8">Cell membrane</location>
        <topology evidence="8">Multi-pass membrane protein</topology>
    </subcellularLocation>
    <subcellularLocation>
        <location evidence="1">Membrane</location>
        <topology evidence="1">Multi-pass membrane protein</topology>
    </subcellularLocation>
</comment>
<keyword evidence="5 8" id="KW-1133">Transmembrane helix</keyword>
<feature type="transmembrane region" description="Helical" evidence="8">
    <location>
        <begin position="192"/>
        <end position="209"/>
    </location>
</feature>
<dbReference type="PANTHER" id="PTHR11730:SF58">
    <property type="entry name" value="AMMONIUM TRANSPORTER"/>
    <property type="match status" value="1"/>
</dbReference>
<organism evidence="11 12">
    <name type="scientific">Porites lobata</name>
    <dbReference type="NCBI Taxonomy" id="104759"/>
    <lineage>
        <taxon>Eukaryota</taxon>
        <taxon>Metazoa</taxon>
        <taxon>Cnidaria</taxon>
        <taxon>Anthozoa</taxon>
        <taxon>Hexacorallia</taxon>
        <taxon>Scleractinia</taxon>
        <taxon>Fungiina</taxon>
        <taxon>Poritidae</taxon>
        <taxon>Porites</taxon>
    </lineage>
</organism>
<dbReference type="InterPro" id="IPR024041">
    <property type="entry name" value="NH4_transpt_AmtB-like_dom"/>
</dbReference>
<feature type="transmembrane region" description="Helical" evidence="8">
    <location>
        <begin position="296"/>
        <end position="317"/>
    </location>
</feature>
<gene>
    <name evidence="11" type="ORF">PLOB_00039518</name>
</gene>
<evidence type="ECO:0000256" key="4">
    <source>
        <dbReference type="ARBA" id="ARBA00022692"/>
    </source>
</evidence>
<feature type="region of interest" description="Disordered" evidence="9">
    <location>
        <begin position="1"/>
        <end position="30"/>
    </location>
</feature>
<dbReference type="InterPro" id="IPR029020">
    <property type="entry name" value="Ammonium/urea_transptr"/>
</dbReference>
<dbReference type="Gene3D" id="1.10.3430.10">
    <property type="entry name" value="Ammonium transporter AmtB like domains"/>
    <property type="match status" value="1"/>
</dbReference>
<dbReference type="PANTHER" id="PTHR11730">
    <property type="entry name" value="AMMONIUM TRANSPORTER"/>
    <property type="match status" value="1"/>
</dbReference>
<evidence type="ECO:0000256" key="2">
    <source>
        <dbReference type="ARBA" id="ARBA00005887"/>
    </source>
</evidence>
<evidence type="ECO:0000256" key="3">
    <source>
        <dbReference type="ARBA" id="ARBA00022448"/>
    </source>
</evidence>
<feature type="transmembrane region" description="Helical" evidence="8">
    <location>
        <begin position="390"/>
        <end position="419"/>
    </location>
</feature>
<feature type="transmembrane region" description="Helical" evidence="8">
    <location>
        <begin position="267"/>
        <end position="289"/>
    </location>
</feature>
<evidence type="ECO:0000256" key="8">
    <source>
        <dbReference type="RuleBase" id="RU362002"/>
    </source>
</evidence>
<evidence type="ECO:0000256" key="7">
    <source>
        <dbReference type="ARBA" id="ARBA00023177"/>
    </source>
</evidence>
<dbReference type="InterPro" id="IPR001905">
    <property type="entry name" value="Ammonium_transpt"/>
</dbReference>
<evidence type="ECO:0000313" key="11">
    <source>
        <dbReference type="EMBL" id="CAH3037884.1"/>
    </source>
</evidence>
<proteinExistence type="inferred from homology"/>
<feature type="transmembrane region" description="Helical" evidence="8">
    <location>
        <begin position="125"/>
        <end position="147"/>
    </location>
</feature>
<feature type="transmembrane region" description="Helical" evidence="8">
    <location>
        <begin position="40"/>
        <end position="60"/>
    </location>
</feature>
<evidence type="ECO:0000256" key="1">
    <source>
        <dbReference type="ARBA" id="ARBA00004141"/>
    </source>
</evidence>
<name>A0ABN8MWZ3_9CNID</name>